<dbReference type="Proteomes" id="UP000053820">
    <property type="component" value="Unassembled WGS sequence"/>
</dbReference>
<dbReference type="HOGENOM" id="CLU_126675_0_0_1"/>
<dbReference type="OrthoDB" id="2689666at2759"/>
<dbReference type="AlphaFoldDB" id="A0A0C9W8G8"/>
<reference evidence="3 4" key="1">
    <citation type="submission" date="2014-04" db="EMBL/GenBank/DDBJ databases">
        <title>Evolutionary Origins and Diversification of the Mycorrhizal Mutualists.</title>
        <authorList>
            <consortium name="DOE Joint Genome Institute"/>
            <consortium name="Mycorrhizal Genomics Consortium"/>
            <person name="Kohler A."/>
            <person name="Kuo A."/>
            <person name="Nagy L.G."/>
            <person name="Floudas D."/>
            <person name="Copeland A."/>
            <person name="Barry K.W."/>
            <person name="Cichocki N."/>
            <person name="Veneault-Fourrey C."/>
            <person name="LaButti K."/>
            <person name="Lindquist E.A."/>
            <person name="Lipzen A."/>
            <person name="Lundell T."/>
            <person name="Morin E."/>
            <person name="Murat C."/>
            <person name="Riley R."/>
            <person name="Ohm R."/>
            <person name="Sun H."/>
            <person name="Tunlid A."/>
            <person name="Henrissat B."/>
            <person name="Grigoriev I.V."/>
            <person name="Hibbett D.S."/>
            <person name="Martin F."/>
        </authorList>
    </citation>
    <scope>NUCLEOTIDE SEQUENCE [LARGE SCALE GENOMIC DNA]</scope>
    <source>
        <strain evidence="3 4">MD-312</strain>
    </source>
</reference>
<dbReference type="Gene3D" id="6.10.250.3110">
    <property type="match status" value="1"/>
</dbReference>
<keyword evidence="4" id="KW-1185">Reference proteome</keyword>
<evidence type="ECO:0000313" key="3">
    <source>
        <dbReference type="EMBL" id="KIJ63768.1"/>
    </source>
</evidence>
<evidence type="ECO:0000256" key="2">
    <source>
        <dbReference type="SAM" id="MobiDB-lite"/>
    </source>
</evidence>
<protein>
    <submittedName>
        <fullName evidence="3">Uncharacterized protein</fullName>
    </submittedName>
</protein>
<gene>
    <name evidence="3" type="ORF">HYDPIDRAFT_112714</name>
</gene>
<proteinExistence type="predicted"/>
<feature type="coiled-coil region" evidence="1">
    <location>
        <begin position="9"/>
        <end position="85"/>
    </location>
</feature>
<name>A0A0C9W8G8_9AGAM</name>
<accession>A0A0C9W8G8</accession>
<evidence type="ECO:0000256" key="1">
    <source>
        <dbReference type="SAM" id="Coils"/>
    </source>
</evidence>
<keyword evidence="1" id="KW-0175">Coiled coil</keyword>
<feature type="region of interest" description="Disordered" evidence="2">
    <location>
        <begin position="138"/>
        <end position="172"/>
    </location>
</feature>
<sequence>MEKHSSRLIEQLQGVHVRQQKVIQQLQADNARLLSDLADIRRERDAFRAEAARSRNHNAELQNHLDEAISEYQDLKRERATLMRSVSNASASGRVPKLIAKTLNSLSVLTEGDMKSPPGESNILEKIISPKSSSYPFRELPDPLLKSASPQPNNPGHGLARTRSNAGTAPPRITSLYALDLNA</sequence>
<dbReference type="EMBL" id="KN839849">
    <property type="protein sequence ID" value="KIJ63768.1"/>
    <property type="molecule type" value="Genomic_DNA"/>
</dbReference>
<organism evidence="3 4">
    <name type="scientific">Hydnomerulius pinastri MD-312</name>
    <dbReference type="NCBI Taxonomy" id="994086"/>
    <lineage>
        <taxon>Eukaryota</taxon>
        <taxon>Fungi</taxon>
        <taxon>Dikarya</taxon>
        <taxon>Basidiomycota</taxon>
        <taxon>Agaricomycotina</taxon>
        <taxon>Agaricomycetes</taxon>
        <taxon>Agaricomycetidae</taxon>
        <taxon>Boletales</taxon>
        <taxon>Boletales incertae sedis</taxon>
        <taxon>Leucogyrophana</taxon>
    </lineage>
</organism>
<evidence type="ECO:0000313" key="4">
    <source>
        <dbReference type="Proteomes" id="UP000053820"/>
    </source>
</evidence>